<proteinExistence type="predicted"/>
<accession>A0A8T0DJ21</accession>
<dbReference type="EMBL" id="JTDF01003380">
    <property type="protein sequence ID" value="KAF8567855.1"/>
    <property type="molecule type" value="Genomic_DNA"/>
</dbReference>
<gene>
    <name evidence="2" type="ORF">P879_10202</name>
</gene>
<dbReference type="Proteomes" id="UP000699462">
    <property type="component" value="Unassembled WGS sequence"/>
</dbReference>
<evidence type="ECO:0000313" key="2">
    <source>
        <dbReference type="EMBL" id="KAF8567855.1"/>
    </source>
</evidence>
<name>A0A8T0DJ21_9TREM</name>
<feature type="signal peptide" evidence="1">
    <location>
        <begin position="1"/>
        <end position="22"/>
    </location>
</feature>
<comment type="caution">
    <text evidence="2">The sequence shown here is derived from an EMBL/GenBank/DDBJ whole genome shotgun (WGS) entry which is preliminary data.</text>
</comment>
<organism evidence="2 3">
    <name type="scientific">Paragonimus westermani</name>
    <dbReference type="NCBI Taxonomy" id="34504"/>
    <lineage>
        <taxon>Eukaryota</taxon>
        <taxon>Metazoa</taxon>
        <taxon>Spiralia</taxon>
        <taxon>Lophotrochozoa</taxon>
        <taxon>Platyhelminthes</taxon>
        <taxon>Trematoda</taxon>
        <taxon>Digenea</taxon>
        <taxon>Plagiorchiida</taxon>
        <taxon>Troglotremata</taxon>
        <taxon>Troglotrematidae</taxon>
        <taxon>Paragonimus</taxon>
    </lineage>
</organism>
<dbReference type="OrthoDB" id="6255926at2759"/>
<evidence type="ECO:0000256" key="1">
    <source>
        <dbReference type="SAM" id="SignalP"/>
    </source>
</evidence>
<sequence length="111" mass="11905">MCTRVLSFCLSLIVLGNHQIEAISTADLEKKLQEILGKKVTVDQVKQIATALNENVPASVKETLVDKISKQLKLPPDVVSTLKGLAGGAGFHRAGSVVLLTGFVMLHLPLF</sequence>
<keyword evidence="3" id="KW-1185">Reference proteome</keyword>
<reference evidence="2 3" key="1">
    <citation type="submission" date="2019-07" db="EMBL/GenBank/DDBJ databases">
        <title>Annotation for the trematode Paragonimus westermani.</title>
        <authorList>
            <person name="Choi Y.-J."/>
        </authorList>
    </citation>
    <scope>NUCLEOTIDE SEQUENCE [LARGE SCALE GENOMIC DNA]</scope>
    <source>
        <strain evidence="2">180907_Pwestermani</strain>
    </source>
</reference>
<protein>
    <submittedName>
        <fullName evidence="2">Uncharacterized protein</fullName>
    </submittedName>
</protein>
<keyword evidence="1" id="KW-0732">Signal</keyword>
<feature type="chain" id="PRO_5035764470" evidence="1">
    <location>
        <begin position="23"/>
        <end position="111"/>
    </location>
</feature>
<dbReference type="AlphaFoldDB" id="A0A8T0DJ21"/>
<evidence type="ECO:0000313" key="3">
    <source>
        <dbReference type="Proteomes" id="UP000699462"/>
    </source>
</evidence>